<dbReference type="eggNOG" id="KOG1282">
    <property type="taxonomic scope" value="Eukaryota"/>
</dbReference>
<evidence type="ECO:0000313" key="7">
    <source>
        <dbReference type="EMBL" id="EGE09546.1"/>
    </source>
</evidence>
<gene>
    <name evidence="7" type="ORF">TEQG_08489</name>
</gene>
<dbReference type="InterPro" id="IPR001563">
    <property type="entry name" value="Peptidase_S10"/>
</dbReference>
<dbReference type="GO" id="GO:0004185">
    <property type="term" value="F:serine-type carboxypeptidase activity"/>
    <property type="evidence" value="ECO:0007669"/>
    <property type="project" value="InterPro"/>
</dbReference>
<dbReference type="AlphaFoldDB" id="F2Q5X8"/>
<keyword evidence="6" id="KW-0732">Signal</keyword>
<reference evidence="8" key="1">
    <citation type="journal article" date="2012" name="MBio">
        <title>Comparative genome analysis of Trichophyton rubrum and related dermatophytes reveals candidate genes involved in infection.</title>
        <authorList>
            <person name="Martinez D.A."/>
            <person name="Oliver B.G."/>
            <person name="Graeser Y."/>
            <person name="Goldberg J.M."/>
            <person name="Li W."/>
            <person name="Martinez-Rossi N.M."/>
            <person name="Monod M."/>
            <person name="Shelest E."/>
            <person name="Barton R.C."/>
            <person name="Birch E."/>
            <person name="Brakhage A.A."/>
            <person name="Chen Z."/>
            <person name="Gurr S.J."/>
            <person name="Heiman D."/>
            <person name="Heitman J."/>
            <person name="Kosti I."/>
            <person name="Rossi A."/>
            <person name="Saif S."/>
            <person name="Samalova M."/>
            <person name="Saunders C.W."/>
            <person name="Shea T."/>
            <person name="Summerbell R.C."/>
            <person name="Xu J."/>
            <person name="Young S."/>
            <person name="Zeng Q."/>
            <person name="Birren B.W."/>
            <person name="Cuomo C.A."/>
            <person name="White T.C."/>
        </authorList>
    </citation>
    <scope>NUCLEOTIDE SEQUENCE [LARGE SCALE GENOMIC DNA]</scope>
    <source>
        <strain evidence="8">ATCC MYA-4606 / CBS 127.97</strain>
    </source>
</reference>
<protein>
    <submittedName>
        <fullName evidence="7">Carboxypeptidase</fullName>
    </submittedName>
</protein>
<feature type="chain" id="PRO_5003285140" evidence="6">
    <location>
        <begin position="18"/>
        <end position="167"/>
    </location>
</feature>
<evidence type="ECO:0000256" key="2">
    <source>
        <dbReference type="ARBA" id="ARBA00022645"/>
    </source>
</evidence>
<dbReference type="InterPro" id="IPR029058">
    <property type="entry name" value="AB_hydrolase_fold"/>
</dbReference>
<dbReference type="EMBL" id="DS995817">
    <property type="protein sequence ID" value="EGE09546.1"/>
    <property type="molecule type" value="Genomic_DNA"/>
</dbReference>
<dbReference type="GO" id="GO:0006508">
    <property type="term" value="P:proteolysis"/>
    <property type="evidence" value="ECO:0007669"/>
    <property type="project" value="UniProtKB-KW"/>
</dbReference>
<evidence type="ECO:0000256" key="1">
    <source>
        <dbReference type="ARBA" id="ARBA00009431"/>
    </source>
</evidence>
<keyword evidence="8" id="KW-1185">Reference proteome</keyword>
<dbReference type="MEROPS" id="S10.A66"/>
<comment type="similarity">
    <text evidence="1">Belongs to the peptidase S10 family.</text>
</comment>
<keyword evidence="5" id="KW-0325">Glycoprotein</keyword>
<evidence type="ECO:0000256" key="6">
    <source>
        <dbReference type="SAM" id="SignalP"/>
    </source>
</evidence>
<keyword evidence="3" id="KW-0645">Protease</keyword>
<proteinExistence type="inferred from homology"/>
<dbReference type="Pfam" id="PF00450">
    <property type="entry name" value="Peptidase_S10"/>
    <property type="match status" value="1"/>
</dbReference>
<dbReference type="Gene3D" id="3.40.50.1820">
    <property type="entry name" value="alpha/beta hydrolase"/>
    <property type="match status" value="1"/>
</dbReference>
<keyword evidence="2 7" id="KW-0121">Carboxypeptidase</keyword>
<dbReference type="SUPFAM" id="SSF53474">
    <property type="entry name" value="alpha/beta-Hydrolases"/>
    <property type="match status" value="1"/>
</dbReference>
<evidence type="ECO:0000313" key="8">
    <source>
        <dbReference type="Proteomes" id="UP000009169"/>
    </source>
</evidence>
<organism evidence="7 8">
    <name type="scientific">Trichophyton equinum (strain ATCC MYA-4606 / CBS 127.97)</name>
    <name type="common">Horse ringworm fungus</name>
    <dbReference type="NCBI Taxonomy" id="559882"/>
    <lineage>
        <taxon>Eukaryota</taxon>
        <taxon>Fungi</taxon>
        <taxon>Dikarya</taxon>
        <taxon>Ascomycota</taxon>
        <taxon>Pezizomycotina</taxon>
        <taxon>Eurotiomycetes</taxon>
        <taxon>Eurotiomycetidae</taxon>
        <taxon>Onygenales</taxon>
        <taxon>Arthrodermataceae</taxon>
        <taxon>Trichophyton</taxon>
    </lineage>
</organism>
<sequence length="167" mass="18494">MKFLTTGLLATAALAAAQEQQVLQAEDGMGQAPQRGSSIFDETLQKFQSSLEDGISHFCHITASSPACSRKIPVLIYAGDADFICNWLGNQAWTDALEWPGHKKFAEAKLEDLKIVDNKNKGKKIGQVKSSGNFTFMRIFGAGHMVPLNQPEASLEFLNRWLRGEWH</sequence>
<keyword evidence="4" id="KW-0378">Hydrolase</keyword>
<dbReference type="Proteomes" id="UP000009169">
    <property type="component" value="Unassembled WGS sequence"/>
</dbReference>
<feature type="signal peptide" evidence="6">
    <location>
        <begin position="1"/>
        <end position="17"/>
    </location>
</feature>
<dbReference type="HOGENOM" id="CLU_1595731_0_0_1"/>
<evidence type="ECO:0000256" key="3">
    <source>
        <dbReference type="ARBA" id="ARBA00022670"/>
    </source>
</evidence>
<evidence type="ECO:0000256" key="4">
    <source>
        <dbReference type="ARBA" id="ARBA00022801"/>
    </source>
</evidence>
<name>F2Q5X8_TRIEC</name>
<evidence type="ECO:0000256" key="5">
    <source>
        <dbReference type="ARBA" id="ARBA00023180"/>
    </source>
</evidence>
<dbReference type="VEuPathDB" id="FungiDB:TEQG_08489"/>
<accession>F2Q5X8</accession>